<dbReference type="AlphaFoldDB" id="A0A543CVA5"/>
<keyword evidence="4" id="KW-0408">Iron</keyword>
<dbReference type="CDD" id="cd00207">
    <property type="entry name" value="fer2"/>
    <property type="match status" value="1"/>
</dbReference>
<keyword evidence="2" id="KW-0479">Metal-binding</keyword>
<keyword evidence="5" id="KW-0411">Iron-sulfur</keyword>
<evidence type="ECO:0000256" key="2">
    <source>
        <dbReference type="ARBA" id="ARBA00022723"/>
    </source>
</evidence>
<dbReference type="SUPFAM" id="SSF47741">
    <property type="entry name" value="CO dehydrogenase ISP C-domain like"/>
    <property type="match status" value="1"/>
</dbReference>
<gene>
    <name evidence="7" type="ORF">FB559_6770</name>
</gene>
<evidence type="ECO:0000256" key="1">
    <source>
        <dbReference type="ARBA" id="ARBA00022714"/>
    </source>
</evidence>
<dbReference type="EMBL" id="VFOZ01000001">
    <property type="protein sequence ID" value="TQM01027.1"/>
    <property type="molecule type" value="Genomic_DNA"/>
</dbReference>
<evidence type="ECO:0000256" key="4">
    <source>
        <dbReference type="ARBA" id="ARBA00023004"/>
    </source>
</evidence>
<evidence type="ECO:0000256" key="3">
    <source>
        <dbReference type="ARBA" id="ARBA00023002"/>
    </source>
</evidence>
<evidence type="ECO:0000256" key="5">
    <source>
        <dbReference type="ARBA" id="ARBA00023014"/>
    </source>
</evidence>
<dbReference type="GO" id="GO:0046872">
    <property type="term" value="F:metal ion binding"/>
    <property type="evidence" value="ECO:0007669"/>
    <property type="project" value="UniProtKB-KW"/>
</dbReference>
<keyword evidence="3" id="KW-0560">Oxidoreductase</keyword>
<proteinExistence type="predicted"/>
<dbReference type="InterPro" id="IPR002888">
    <property type="entry name" value="2Fe-2S-bd"/>
</dbReference>
<dbReference type="PROSITE" id="PS51085">
    <property type="entry name" value="2FE2S_FER_2"/>
    <property type="match status" value="1"/>
</dbReference>
<evidence type="ECO:0000259" key="6">
    <source>
        <dbReference type="PROSITE" id="PS51085"/>
    </source>
</evidence>
<keyword evidence="8" id="KW-1185">Reference proteome</keyword>
<dbReference type="InterPro" id="IPR051452">
    <property type="entry name" value="Diverse_Oxidoreductases"/>
</dbReference>
<dbReference type="GO" id="GO:0051537">
    <property type="term" value="F:2 iron, 2 sulfur cluster binding"/>
    <property type="evidence" value="ECO:0007669"/>
    <property type="project" value="UniProtKB-KW"/>
</dbReference>
<dbReference type="PANTHER" id="PTHR44379:SF6">
    <property type="entry name" value="BLR6046 PROTEIN"/>
    <property type="match status" value="1"/>
</dbReference>
<protein>
    <submittedName>
        <fullName evidence="7">Nicotinate dehydrogenase subunit A</fullName>
    </submittedName>
</protein>
<sequence length="155" mass="16359">MTQVFELTVNGGPVRVETHPDTSLLHVLREELGLKGARFGCGVGLCGACFVRLDGQVVPSCDTPIWSAAGKTVVTVEGLAPGDALHRVQQAFLDEQAAQCGYCISGIMVSAADLLDKNPAPDERAVIEALDRNLCRCGVQRRAVRAVLAATEVTG</sequence>
<dbReference type="PROSITE" id="PS00197">
    <property type="entry name" value="2FE2S_FER_1"/>
    <property type="match status" value="1"/>
</dbReference>
<dbReference type="SUPFAM" id="SSF54292">
    <property type="entry name" value="2Fe-2S ferredoxin-like"/>
    <property type="match status" value="1"/>
</dbReference>
<organism evidence="7 8">
    <name type="scientific">Actinoallomurus bryophytorum</name>
    <dbReference type="NCBI Taxonomy" id="1490222"/>
    <lineage>
        <taxon>Bacteria</taxon>
        <taxon>Bacillati</taxon>
        <taxon>Actinomycetota</taxon>
        <taxon>Actinomycetes</taxon>
        <taxon>Streptosporangiales</taxon>
        <taxon>Thermomonosporaceae</taxon>
        <taxon>Actinoallomurus</taxon>
    </lineage>
</organism>
<dbReference type="InterPro" id="IPR036010">
    <property type="entry name" value="2Fe-2S_ferredoxin-like_sf"/>
</dbReference>
<dbReference type="InterPro" id="IPR006058">
    <property type="entry name" value="2Fe2S_fd_BS"/>
</dbReference>
<dbReference type="Gene3D" id="1.10.150.120">
    <property type="entry name" value="[2Fe-2S]-binding domain"/>
    <property type="match status" value="1"/>
</dbReference>
<evidence type="ECO:0000313" key="7">
    <source>
        <dbReference type="EMBL" id="TQM01027.1"/>
    </source>
</evidence>
<dbReference type="InterPro" id="IPR036884">
    <property type="entry name" value="2Fe-2S-bd_dom_sf"/>
</dbReference>
<dbReference type="Pfam" id="PF00111">
    <property type="entry name" value="Fer2"/>
    <property type="match status" value="1"/>
</dbReference>
<name>A0A543CVA5_9ACTN</name>
<evidence type="ECO:0000313" key="8">
    <source>
        <dbReference type="Proteomes" id="UP000316096"/>
    </source>
</evidence>
<feature type="domain" description="2Fe-2S ferredoxin-type" evidence="6">
    <location>
        <begin position="3"/>
        <end position="79"/>
    </location>
</feature>
<reference evidence="7 8" key="1">
    <citation type="submission" date="2019-06" db="EMBL/GenBank/DDBJ databases">
        <title>Sequencing the genomes of 1000 actinobacteria strains.</title>
        <authorList>
            <person name="Klenk H.-P."/>
        </authorList>
    </citation>
    <scope>NUCLEOTIDE SEQUENCE [LARGE SCALE GENOMIC DNA]</scope>
    <source>
        <strain evidence="7 8">DSM 102200</strain>
    </source>
</reference>
<dbReference type="InterPro" id="IPR001041">
    <property type="entry name" value="2Fe-2S_ferredoxin-type"/>
</dbReference>
<comment type="caution">
    <text evidence="7">The sequence shown here is derived from an EMBL/GenBank/DDBJ whole genome shotgun (WGS) entry which is preliminary data.</text>
</comment>
<dbReference type="RefSeq" id="WP_141960914.1">
    <property type="nucleotide sequence ID" value="NZ_VFOZ01000001.1"/>
</dbReference>
<dbReference type="InterPro" id="IPR012675">
    <property type="entry name" value="Beta-grasp_dom_sf"/>
</dbReference>
<keyword evidence="1" id="KW-0001">2Fe-2S</keyword>
<accession>A0A543CVA5</accession>
<dbReference type="Pfam" id="PF01799">
    <property type="entry name" value="Fer2_2"/>
    <property type="match status" value="1"/>
</dbReference>
<dbReference type="GO" id="GO:0016491">
    <property type="term" value="F:oxidoreductase activity"/>
    <property type="evidence" value="ECO:0007669"/>
    <property type="project" value="UniProtKB-KW"/>
</dbReference>
<dbReference type="OrthoDB" id="159930at2"/>
<dbReference type="Gene3D" id="3.10.20.30">
    <property type="match status" value="1"/>
</dbReference>
<dbReference type="Proteomes" id="UP000316096">
    <property type="component" value="Unassembled WGS sequence"/>
</dbReference>
<dbReference type="PANTHER" id="PTHR44379">
    <property type="entry name" value="OXIDOREDUCTASE WITH IRON-SULFUR SUBUNIT"/>
    <property type="match status" value="1"/>
</dbReference>